<keyword evidence="4" id="KW-1185">Reference proteome</keyword>
<gene>
    <name evidence="3" type="ORF">LOC71_15365</name>
</gene>
<dbReference type="Proteomes" id="UP001430306">
    <property type="component" value="Unassembled WGS sequence"/>
</dbReference>
<dbReference type="EMBL" id="JAJKFW010000025">
    <property type="protein sequence ID" value="MCC9643663.1"/>
    <property type="molecule type" value="Genomic_DNA"/>
</dbReference>
<dbReference type="RefSeq" id="WP_230254086.1">
    <property type="nucleotide sequence ID" value="NZ_JAJKFV010000029.1"/>
</dbReference>
<organism evidence="3 4">
    <name type="scientific">Rhodopirellula halodulae</name>
    <dbReference type="NCBI Taxonomy" id="2894198"/>
    <lineage>
        <taxon>Bacteria</taxon>
        <taxon>Pseudomonadati</taxon>
        <taxon>Planctomycetota</taxon>
        <taxon>Planctomycetia</taxon>
        <taxon>Pirellulales</taxon>
        <taxon>Pirellulaceae</taxon>
        <taxon>Rhodopirellula</taxon>
    </lineage>
</organism>
<evidence type="ECO:0000259" key="2">
    <source>
        <dbReference type="Pfam" id="PF01882"/>
    </source>
</evidence>
<dbReference type="InterPro" id="IPR002881">
    <property type="entry name" value="DUF58"/>
</dbReference>
<dbReference type="InterPro" id="IPR036465">
    <property type="entry name" value="vWFA_dom_sf"/>
</dbReference>
<evidence type="ECO:0000313" key="4">
    <source>
        <dbReference type="Proteomes" id="UP001430306"/>
    </source>
</evidence>
<reference evidence="3" key="1">
    <citation type="submission" date="2021-11" db="EMBL/GenBank/DDBJ databases">
        <title>Genome sequence.</title>
        <authorList>
            <person name="Sun Q."/>
        </authorList>
    </citation>
    <scope>NUCLEOTIDE SEQUENCE</scope>
    <source>
        <strain evidence="3">JC740</strain>
    </source>
</reference>
<dbReference type="PANTHER" id="PTHR33608">
    <property type="entry name" value="BLL2464 PROTEIN"/>
    <property type="match status" value="1"/>
</dbReference>
<dbReference type="Pfam" id="PF01882">
    <property type="entry name" value="DUF58"/>
    <property type="match status" value="1"/>
</dbReference>
<dbReference type="SUPFAM" id="SSF53300">
    <property type="entry name" value="vWA-like"/>
    <property type="match status" value="1"/>
</dbReference>
<accession>A0ABS8NLI2</accession>
<dbReference type="Gene3D" id="3.40.50.410">
    <property type="entry name" value="von Willebrand factor, type A domain"/>
    <property type="match status" value="1"/>
</dbReference>
<evidence type="ECO:0000256" key="1">
    <source>
        <dbReference type="SAM" id="MobiDB-lite"/>
    </source>
</evidence>
<feature type="region of interest" description="Disordered" evidence="1">
    <location>
        <begin position="1"/>
        <end position="28"/>
    </location>
</feature>
<name>A0ABS8NLI2_9BACT</name>
<comment type="caution">
    <text evidence="3">The sequence shown here is derived from an EMBL/GenBank/DDBJ whole genome shotgun (WGS) entry which is preliminary data.</text>
</comment>
<protein>
    <submittedName>
        <fullName evidence="3">DUF58 domain-containing protein</fullName>
    </submittedName>
</protein>
<sequence>MSNSPVSDDESAVASEPRPQAPIDESGPLLSPALLGRLERLELVSRKIFRGRMKGERISRRKGQSVEFADFRNYVPGDDLRLIDWNLYARLDQLFLKLFQEEEDLHFHALIDTSASMNFGQPNKLRVAKQLAAALGYVGLCHGDRVCVRAMGKQGQHAPVLRSRGTYWKMLAYLDGLSQGENVSLHDGVKDFVMRGGGSGVVVLITDMMDKDGYESALRMLVGRQMDVFVLQVLSQEEIDPPLRGDRRLIDAEDGDAAEITINQFVLDKYQSNLKAFLTQIRQYCAKRSIVHVMVPTDTPIETVITKYLRTRGVVR</sequence>
<evidence type="ECO:0000313" key="3">
    <source>
        <dbReference type="EMBL" id="MCC9643663.1"/>
    </source>
</evidence>
<proteinExistence type="predicted"/>
<feature type="domain" description="DUF58" evidence="2">
    <location>
        <begin position="70"/>
        <end position="272"/>
    </location>
</feature>
<dbReference type="PANTHER" id="PTHR33608:SF7">
    <property type="entry name" value="DUF58 DOMAIN-CONTAINING PROTEIN"/>
    <property type="match status" value="1"/>
</dbReference>